<proteinExistence type="predicted"/>
<dbReference type="InterPro" id="IPR011765">
    <property type="entry name" value="Pept_M16_N"/>
</dbReference>
<dbReference type="Proteomes" id="UP000253816">
    <property type="component" value="Unassembled WGS sequence"/>
</dbReference>
<dbReference type="Gene3D" id="3.30.830.10">
    <property type="entry name" value="Metalloenzyme, LuxS/M16 peptidase-like"/>
    <property type="match status" value="4"/>
</dbReference>
<gene>
    <name evidence="2" type="ORF">HAT2_00587</name>
</gene>
<keyword evidence="3" id="KW-1185">Reference proteome</keyword>
<sequence>MGELHFLLVQKEEITRPKCTFSHYIHRITGMPIYHLASEDDENTFAIFLHTPPKDSKGTIHILEHMVLAGSRKYPISDPFFSLSKRNFPTCCNAFVGDDYTCFFASSKIASDFYRIFDVYLDAVFHPCLKKEVFLREAYRLEMDGEKWEAKGIVFNEMKGDRAKPETILWESLKAQLFPDTHYAFDPGGIPLSILELSHEEVCTYHREHYGLEQAILCFYGNIPIERHLAFLEKNIFQSIPQKTRTPVTKPASISTIPYTTVAYPGEKNQAEQIFGMAWVLGQVKDPSLSVLAHIFEKLLVGHDGALLSEKLLESGFCIQASGSVTEDLAYVVFMIELYGVEEHSAHKCEKIVLDYLQEIQNGPIPLHQIECAKNQLLAERLEITADWASYGLELLLRGAIPSLWGGQFSDFISAEPVLASLDALSEGMIQKNIGTRLLGKIPRASTLLVPESNLNIAHETALSLLIEEKVSKLDAKDWKENEKYLSKLGRLQNEPGDESCLPETPLSEIEEKLPYSDWKPLESSKNTHTLYLEAQTNGFVYLDLFFPITDSSIQLSQLAAWAEILTKNGSTGKTALERVQKIERFTSSFETSLVILPCWPQSPTQIQAFLQLHVGCFEQHLEEAVDLIVETRDAVTFKDEERSQQILSQLVSDTSMQMSERAHHYVEQLSCAPRNLVARLESYTNGWHAYETTRLLHKQGMPQSILKQGFRLLQRGPSDIMICCERNSLDRLDHYLKRLEADESFSNEALKVDLALYPLATTTLFWPTSVHHHAASMPIEENLCSKTITQLWAAFLKGERLIPDIREKGGAYGASATYKTDWNSLVFSSYRDPQVKETLHVFQSLFRSIPSDLLTEATLRNAKREALKKEECPIFPEMRGFHTWYQNKTGLSYEKRCLERSQLLHETREKLLADLERQLLFWRNKNLEPQISSFSPKL</sequence>
<dbReference type="RefSeq" id="WP_114544528.1">
    <property type="nucleotide sequence ID" value="NZ_QQBG01000021.1"/>
</dbReference>
<dbReference type="Pfam" id="PF22516">
    <property type="entry name" value="PreP_C"/>
    <property type="match status" value="1"/>
</dbReference>
<dbReference type="GO" id="GO:0008237">
    <property type="term" value="F:metallopeptidase activity"/>
    <property type="evidence" value="ECO:0007669"/>
    <property type="project" value="UniProtKB-KW"/>
</dbReference>
<dbReference type="PANTHER" id="PTHR43016">
    <property type="entry name" value="PRESEQUENCE PROTEASE"/>
    <property type="match status" value="1"/>
</dbReference>
<evidence type="ECO:0000259" key="1">
    <source>
        <dbReference type="SMART" id="SM01264"/>
    </source>
</evidence>
<dbReference type="OrthoDB" id="9762027at2"/>
<dbReference type="GO" id="GO:0046872">
    <property type="term" value="F:metal ion binding"/>
    <property type="evidence" value="ECO:0007669"/>
    <property type="project" value="InterPro"/>
</dbReference>
<dbReference type="Pfam" id="PF08367">
    <property type="entry name" value="M16C_assoc"/>
    <property type="match status" value="1"/>
</dbReference>
<feature type="domain" description="Peptidase M16C associated" evidence="1">
    <location>
        <begin position="449"/>
        <end position="697"/>
    </location>
</feature>
<keyword evidence="2" id="KW-0645">Protease</keyword>
<accession>A0A369KCX4</accession>
<dbReference type="SMART" id="SM01264">
    <property type="entry name" value="M16C_associated"/>
    <property type="match status" value="1"/>
</dbReference>
<dbReference type="PANTHER" id="PTHR43016:SF13">
    <property type="entry name" value="PRESEQUENCE PROTEASE, MITOCHONDRIAL"/>
    <property type="match status" value="1"/>
</dbReference>
<name>A0A369KCX4_9BACT</name>
<protein>
    <submittedName>
        <fullName evidence="2">Zinc Metalloprotease (Insulinase family)</fullName>
    </submittedName>
</protein>
<dbReference type="SUPFAM" id="SSF63411">
    <property type="entry name" value="LuxS/MPP-like metallohydrolase"/>
    <property type="match status" value="4"/>
</dbReference>
<comment type="caution">
    <text evidence="2">The sequence shown here is derived from an EMBL/GenBank/DDBJ whole genome shotgun (WGS) entry which is preliminary data.</text>
</comment>
<dbReference type="AlphaFoldDB" id="A0A369KCX4"/>
<evidence type="ECO:0000313" key="2">
    <source>
        <dbReference type="EMBL" id="RDB31310.1"/>
    </source>
</evidence>
<evidence type="ECO:0000313" key="3">
    <source>
        <dbReference type="Proteomes" id="UP000253816"/>
    </source>
</evidence>
<dbReference type="Pfam" id="PF00675">
    <property type="entry name" value="Peptidase_M16"/>
    <property type="match status" value="1"/>
</dbReference>
<dbReference type="Pfam" id="PF05193">
    <property type="entry name" value="Peptidase_M16_C"/>
    <property type="match status" value="1"/>
</dbReference>
<reference evidence="2 3" key="1">
    <citation type="submission" date="2018-07" db="EMBL/GenBank/DDBJ databases">
        <title>Comparative genomics of the Candidatus Parilichlamydiaceae reveals evidence of convergent evolution and genome reduction in the phylum Chlamydiae.</title>
        <authorList>
            <person name="Taylor-Brown A."/>
            <person name="Polkinghorne A."/>
        </authorList>
    </citation>
    <scope>NUCLEOTIDE SEQUENCE [LARGE SCALE GENOMIC DNA]</scope>
    <source>
        <strain evidence="2 3">Hat2</strain>
    </source>
</reference>
<dbReference type="EMBL" id="QQBG01000021">
    <property type="protein sequence ID" value="RDB31310.1"/>
    <property type="molecule type" value="Genomic_DNA"/>
</dbReference>
<keyword evidence="2" id="KW-0482">Metalloprotease</keyword>
<dbReference type="InterPro" id="IPR007863">
    <property type="entry name" value="Peptidase_M16_C"/>
</dbReference>
<keyword evidence="2" id="KW-0378">Hydrolase</keyword>
<dbReference type="InterPro" id="IPR013578">
    <property type="entry name" value="Peptidase_M16C_assoc"/>
</dbReference>
<dbReference type="InterPro" id="IPR011249">
    <property type="entry name" value="Metalloenz_LuxS/M16"/>
</dbReference>
<organism evidence="2 3">
    <name type="scientific">Candidatus Similichlamydia laticola</name>
    <dbReference type="NCBI Taxonomy" id="2170265"/>
    <lineage>
        <taxon>Bacteria</taxon>
        <taxon>Pseudomonadati</taxon>
        <taxon>Chlamydiota</taxon>
        <taxon>Chlamydiia</taxon>
        <taxon>Parachlamydiales</taxon>
        <taxon>Candidatus Parilichlamydiaceae</taxon>
        <taxon>Candidatus Similichlamydia</taxon>
    </lineage>
</organism>
<dbReference type="GO" id="GO:0006508">
    <property type="term" value="P:proteolysis"/>
    <property type="evidence" value="ECO:0007669"/>
    <property type="project" value="UniProtKB-KW"/>
</dbReference>
<dbReference type="InterPro" id="IPR055130">
    <property type="entry name" value="PreP_C"/>
</dbReference>